<proteinExistence type="predicted"/>
<feature type="non-terminal residue" evidence="3">
    <location>
        <position position="1"/>
    </location>
</feature>
<gene>
    <name evidence="3" type="ORF">AVEN_178906_1</name>
    <name evidence="2" type="ORF">AVEN_235156_1</name>
</gene>
<evidence type="ECO:0000256" key="1">
    <source>
        <dbReference type="SAM" id="MobiDB-lite"/>
    </source>
</evidence>
<reference evidence="3 4" key="1">
    <citation type="journal article" date="2019" name="Sci. Rep.">
        <title>Orb-weaving spider Araneus ventricosus genome elucidates the spidroin gene catalogue.</title>
        <authorList>
            <person name="Kono N."/>
            <person name="Nakamura H."/>
            <person name="Ohtoshi R."/>
            <person name="Moran D.A.P."/>
            <person name="Shinohara A."/>
            <person name="Yoshida Y."/>
            <person name="Fujiwara M."/>
            <person name="Mori M."/>
            <person name="Tomita M."/>
            <person name="Arakawa K."/>
        </authorList>
    </citation>
    <scope>NUCLEOTIDE SEQUENCE [LARGE SCALE GENOMIC DNA]</scope>
</reference>
<feature type="compositionally biased region" description="Basic and acidic residues" evidence="1">
    <location>
        <begin position="38"/>
        <end position="58"/>
    </location>
</feature>
<feature type="region of interest" description="Disordered" evidence="1">
    <location>
        <begin position="25"/>
        <end position="74"/>
    </location>
</feature>
<name>A0A4Y2MMN6_ARAVE</name>
<evidence type="ECO:0000313" key="2">
    <source>
        <dbReference type="EMBL" id="GBM89951.1"/>
    </source>
</evidence>
<evidence type="ECO:0000313" key="4">
    <source>
        <dbReference type="Proteomes" id="UP000499080"/>
    </source>
</evidence>
<dbReference type="AlphaFoldDB" id="A0A4Y2MMN6"/>
<comment type="caution">
    <text evidence="3">The sequence shown here is derived from an EMBL/GenBank/DDBJ whole genome shotgun (WGS) entry which is preliminary data.</text>
</comment>
<dbReference type="EMBL" id="BGPR01267760">
    <property type="protein sequence ID" value="GBM89951.1"/>
    <property type="molecule type" value="Genomic_DNA"/>
</dbReference>
<accession>A0A4Y2MMN6</accession>
<organism evidence="3 4">
    <name type="scientific">Araneus ventricosus</name>
    <name type="common">Orbweaver spider</name>
    <name type="synonym">Epeira ventricosa</name>
    <dbReference type="NCBI Taxonomy" id="182803"/>
    <lineage>
        <taxon>Eukaryota</taxon>
        <taxon>Metazoa</taxon>
        <taxon>Ecdysozoa</taxon>
        <taxon>Arthropoda</taxon>
        <taxon>Chelicerata</taxon>
        <taxon>Arachnida</taxon>
        <taxon>Araneae</taxon>
        <taxon>Araneomorphae</taxon>
        <taxon>Entelegynae</taxon>
        <taxon>Araneoidea</taxon>
        <taxon>Araneidae</taxon>
        <taxon>Araneus</taxon>
    </lineage>
</organism>
<dbReference type="EMBL" id="BGPR01123420">
    <property type="protein sequence ID" value="GBN26896.1"/>
    <property type="molecule type" value="Genomic_DNA"/>
</dbReference>
<dbReference type="Proteomes" id="UP000499080">
    <property type="component" value="Unassembled WGS sequence"/>
</dbReference>
<keyword evidence="4" id="KW-1185">Reference proteome</keyword>
<evidence type="ECO:0000313" key="3">
    <source>
        <dbReference type="EMBL" id="GBN26896.1"/>
    </source>
</evidence>
<sequence length="74" mass="8458">HDFGSGGLTHSRICTIRVLTHKTELYSPRTNSQPRLTARHERPQRRGDQGKVLAEKQLNKRNSNQAAVKRDENP</sequence>
<protein>
    <submittedName>
        <fullName evidence="3">Uncharacterized protein</fullName>
    </submittedName>
</protein>